<evidence type="ECO:0000313" key="2">
    <source>
        <dbReference type="EMBL" id="SIT75395.1"/>
    </source>
</evidence>
<keyword evidence="2" id="KW-0808">Transferase</keyword>
<dbReference type="AlphaFoldDB" id="A0A1R3WC66"/>
<keyword evidence="3" id="KW-1185">Reference proteome</keyword>
<accession>A0A1R3WC66</accession>
<protein>
    <submittedName>
        <fullName evidence="2">Acetyltransferase involved in cellulose biosynthesis, CelD/BcsL family</fullName>
    </submittedName>
</protein>
<evidence type="ECO:0000259" key="1">
    <source>
        <dbReference type="Pfam" id="PF13480"/>
    </source>
</evidence>
<reference evidence="3" key="1">
    <citation type="submission" date="2017-01" db="EMBL/GenBank/DDBJ databases">
        <authorList>
            <person name="Varghese N."/>
            <person name="Submissions S."/>
        </authorList>
    </citation>
    <scope>NUCLEOTIDE SEQUENCE [LARGE SCALE GENOMIC DNA]</scope>
    <source>
        <strain evidence="3">LP100</strain>
    </source>
</reference>
<gene>
    <name evidence="2" type="ORF">SAMN05444128_0207</name>
</gene>
<sequence>MQNLLYSTFRYTKSLKEVAANGLETIVGEQVYTYLTKTNFSTDWDTLYEQCPWSTPFQSYDFISTWYKLFKKAYSPILVIQTRNNKLAGLLPLAIDAKGKIVYAGADLAEYQVWLTNPIYEDEFIEQAILEINNLYPGKTIPFKFIPRGAPLHWIERKFAFKNRCEIITHRQPLLRINYDSLVKELKKKNRKEKVNRLKRLGELQFIKVTDSTEFDSILNELVIQSDFRKGAMFDSCLFINSTARIEFLSSLFRLNLLHVTTLKLNDAIIASNVGIFGKKWLHLQGINTHSPTHAKYSPGILHFLMLGLFLSEEKFEVFDLTPGTDGYKETIATDYNVVHEVNFHTLPNLLLNKFKRQAKSSIQRCLKRIGVSAFALKNLTKRVQIYKQKVGLLKHYTIPNYRLGSIKNHFSNYAEPLNIINLKAHSSLDLVHFEVNSLSDLLHYNPKGTLQTRWEFLGDAMKRFEAGQQCYTWLENDLLLACAWISSTKNPILMSPPPKDFILDRLYLHPSVANQIDRVRYSILDAIIKMNTESILYYKLK</sequence>
<dbReference type="EMBL" id="FTPP01000001">
    <property type="protein sequence ID" value="SIT75395.1"/>
    <property type="molecule type" value="Genomic_DNA"/>
</dbReference>
<dbReference type="RefSeq" id="WP_076665664.1">
    <property type="nucleotide sequence ID" value="NZ_FTPP01000001.1"/>
</dbReference>
<proteinExistence type="predicted"/>
<dbReference type="Pfam" id="PF13480">
    <property type="entry name" value="Acetyltransf_6"/>
    <property type="match status" value="1"/>
</dbReference>
<dbReference type="STRING" id="1317125.SAMN05444128_0207"/>
<organism evidence="2 3">
    <name type="scientific">Pontibacter indicus</name>
    <dbReference type="NCBI Taxonomy" id="1317125"/>
    <lineage>
        <taxon>Bacteria</taxon>
        <taxon>Pseudomonadati</taxon>
        <taxon>Bacteroidota</taxon>
        <taxon>Cytophagia</taxon>
        <taxon>Cytophagales</taxon>
        <taxon>Hymenobacteraceae</taxon>
        <taxon>Pontibacter</taxon>
    </lineage>
</organism>
<dbReference type="OrthoDB" id="500470at2"/>
<dbReference type="InterPro" id="IPR038740">
    <property type="entry name" value="BioF2-like_GNAT_dom"/>
</dbReference>
<dbReference type="InterPro" id="IPR016181">
    <property type="entry name" value="Acyl_CoA_acyltransferase"/>
</dbReference>
<dbReference type="GO" id="GO:0016740">
    <property type="term" value="F:transferase activity"/>
    <property type="evidence" value="ECO:0007669"/>
    <property type="project" value="UniProtKB-KW"/>
</dbReference>
<name>A0A1R3WC66_9BACT</name>
<dbReference type="Proteomes" id="UP000187181">
    <property type="component" value="Unassembled WGS sequence"/>
</dbReference>
<feature type="domain" description="BioF2-like acetyltransferase" evidence="1">
    <location>
        <begin position="189"/>
        <end position="330"/>
    </location>
</feature>
<dbReference type="SUPFAM" id="SSF55729">
    <property type="entry name" value="Acyl-CoA N-acyltransferases (Nat)"/>
    <property type="match status" value="1"/>
</dbReference>
<evidence type="ECO:0000313" key="3">
    <source>
        <dbReference type="Proteomes" id="UP000187181"/>
    </source>
</evidence>